<dbReference type="Proteomes" id="UP000020529">
    <property type="component" value="Unassembled WGS sequence"/>
</dbReference>
<feature type="compositionally biased region" description="Basic and acidic residues" evidence="1">
    <location>
        <begin position="10"/>
        <end position="22"/>
    </location>
</feature>
<evidence type="ECO:0000313" key="2">
    <source>
        <dbReference type="EMBL" id="EXY73246.1"/>
    </source>
</evidence>
<feature type="region of interest" description="Disordered" evidence="1">
    <location>
        <begin position="1"/>
        <end position="22"/>
    </location>
</feature>
<protein>
    <submittedName>
        <fullName evidence="2">Uncharacterized protein</fullName>
    </submittedName>
</protein>
<dbReference type="PATRIC" id="fig|1339315.3.peg.3629"/>
<reference evidence="2 3" key="1">
    <citation type="submission" date="2014-02" db="EMBL/GenBank/DDBJ databases">
        <authorList>
            <person name="Sears C."/>
            <person name="Carroll K."/>
            <person name="Sack B.R."/>
            <person name="Qadri F."/>
            <person name="Myers L.L."/>
            <person name="Chung G.-T."/>
            <person name="Escheverria P."/>
            <person name="Fraser C.M."/>
            <person name="Sadzewicz L."/>
            <person name="Shefchek K.A."/>
            <person name="Tallon L."/>
            <person name="Das S.P."/>
            <person name="Daugherty S."/>
            <person name="Mongodin E.F."/>
        </authorList>
    </citation>
    <scope>NUCLEOTIDE SEQUENCE [LARGE SCALE GENOMIC DNA]</scope>
    <source>
        <strain evidence="3">3988T(B)14</strain>
    </source>
</reference>
<accession>A0A015TRJ8</accession>
<dbReference type="RefSeq" id="WP_005802498.1">
    <property type="nucleotide sequence ID" value="NZ_JGCY01000370.1"/>
</dbReference>
<comment type="caution">
    <text evidence="2">The sequence shown here is derived from an EMBL/GenBank/DDBJ whole genome shotgun (WGS) entry which is preliminary data.</text>
</comment>
<name>A0A015TRJ8_BACFG</name>
<proteinExistence type="predicted"/>
<dbReference type="EMBL" id="JGCY01000370">
    <property type="protein sequence ID" value="EXY73246.1"/>
    <property type="molecule type" value="Genomic_DNA"/>
</dbReference>
<evidence type="ECO:0000256" key="1">
    <source>
        <dbReference type="SAM" id="MobiDB-lite"/>
    </source>
</evidence>
<evidence type="ECO:0000313" key="3">
    <source>
        <dbReference type="Proteomes" id="UP000020529"/>
    </source>
</evidence>
<organism evidence="2 3">
    <name type="scientific">Bacteroides fragilis str. 3988T(B)14</name>
    <dbReference type="NCBI Taxonomy" id="1339315"/>
    <lineage>
        <taxon>Bacteria</taxon>
        <taxon>Pseudomonadati</taxon>
        <taxon>Bacteroidota</taxon>
        <taxon>Bacteroidia</taxon>
        <taxon>Bacteroidales</taxon>
        <taxon>Bacteroidaceae</taxon>
        <taxon>Bacteroides</taxon>
    </lineage>
</organism>
<dbReference type="AlphaFoldDB" id="A0A015TRJ8"/>
<gene>
    <name evidence="2" type="ORF">M124_2951</name>
</gene>
<sequence length="87" mass="9898">MTMSDFNPRPSDKLTASERKELDTSEFGIPQLREFPIHDAAHVRAAEAYFRYAPEEYKAQLARNILAKAHLLGVNVKSPAILEWAEK</sequence>